<protein>
    <recommendedName>
        <fullName evidence="2">Beta-lactamase-related domain-containing protein</fullName>
    </recommendedName>
</protein>
<dbReference type="Proteomes" id="UP001345013">
    <property type="component" value="Unassembled WGS sequence"/>
</dbReference>
<evidence type="ECO:0000259" key="2">
    <source>
        <dbReference type="Pfam" id="PF00144"/>
    </source>
</evidence>
<gene>
    <name evidence="3" type="ORF">LTR24_004125</name>
</gene>
<proteinExistence type="inferred from homology"/>
<dbReference type="InterPro" id="IPR012338">
    <property type="entry name" value="Beta-lactam/transpept-like"/>
</dbReference>
<dbReference type="InterPro" id="IPR001466">
    <property type="entry name" value="Beta-lactam-related"/>
</dbReference>
<comment type="caution">
    <text evidence="3">The sequence shown here is derived from an EMBL/GenBank/DDBJ whole genome shotgun (WGS) entry which is preliminary data.</text>
</comment>
<evidence type="ECO:0000313" key="3">
    <source>
        <dbReference type="EMBL" id="KAK5093573.1"/>
    </source>
</evidence>
<keyword evidence="4" id="KW-1185">Reference proteome</keyword>
<dbReference type="SUPFAM" id="SSF56601">
    <property type="entry name" value="beta-lactamase/transpeptidase-like"/>
    <property type="match status" value="1"/>
</dbReference>
<organism evidence="3 4">
    <name type="scientific">Lithohypha guttulata</name>
    <dbReference type="NCBI Taxonomy" id="1690604"/>
    <lineage>
        <taxon>Eukaryota</taxon>
        <taxon>Fungi</taxon>
        <taxon>Dikarya</taxon>
        <taxon>Ascomycota</taxon>
        <taxon>Pezizomycotina</taxon>
        <taxon>Eurotiomycetes</taxon>
        <taxon>Chaetothyriomycetidae</taxon>
        <taxon>Chaetothyriales</taxon>
        <taxon>Trichomeriaceae</taxon>
        <taxon>Lithohypha</taxon>
    </lineage>
</organism>
<evidence type="ECO:0000256" key="1">
    <source>
        <dbReference type="ARBA" id="ARBA00038215"/>
    </source>
</evidence>
<dbReference type="Gene3D" id="3.40.710.10">
    <property type="entry name" value="DD-peptidase/beta-lactamase superfamily"/>
    <property type="match status" value="1"/>
</dbReference>
<dbReference type="InterPro" id="IPR050491">
    <property type="entry name" value="AmpC-like"/>
</dbReference>
<sequence>MSHTAGVSTRGFPGYPDTTRVPSVAEVVTGARTNTQPVELITLPGLEFMYSGGGITLLQCIMEKVMDTSFEKIVRAYVLDPLGMTRSCYKLADGEANVSQSYYTGFLPTENKWHIQPEQAAAGLWTTPTDLLKVVRALQSSLCEEPGNALSKASAETMLTRIKESMALTWFADNTKFGHAGGNNPGWHCFVFGYADLPWNKNDEGHSQIVQRTPSKCGIAVMTNSATGYLAVSKILHAITYLKGWPEFHTVSAGNAFETPLRAPKNAVTPAEWKDWIGGSWSDSWELVEAGSGLPAARITGSDVLIALRPAAISSVSYSIELLFDGLSLMLRLGWDGDERIVEFWNGGLATRTTLRSS</sequence>
<accession>A0ABR0KED8</accession>
<reference evidence="3 4" key="1">
    <citation type="submission" date="2023-08" db="EMBL/GenBank/DDBJ databases">
        <title>Black Yeasts Isolated from many extreme environments.</title>
        <authorList>
            <person name="Coleine C."/>
            <person name="Stajich J.E."/>
            <person name="Selbmann L."/>
        </authorList>
    </citation>
    <scope>NUCLEOTIDE SEQUENCE [LARGE SCALE GENOMIC DNA]</scope>
    <source>
        <strain evidence="3 4">CCFEE 5885</strain>
    </source>
</reference>
<dbReference type="Pfam" id="PF00144">
    <property type="entry name" value="Beta-lactamase"/>
    <property type="match status" value="1"/>
</dbReference>
<evidence type="ECO:0000313" key="4">
    <source>
        <dbReference type="Proteomes" id="UP001345013"/>
    </source>
</evidence>
<feature type="domain" description="Beta-lactamase-related" evidence="2">
    <location>
        <begin position="1"/>
        <end position="227"/>
    </location>
</feature>
<dbReference type="PANTHER" id="PTHR46825">
    <property type="entry name" value="D-ALANYL-D-ALANINE-CARBOXYPEPTIDASE/ENDOPEPTIDASE AMPH"/>
    <property type="match status" value="1"/>
</dbReference>
<dbReference type="EMBL" id="JAVRRG010000041">
    <property type="protein sequence ID" value="KAK5093573.1"/>
    <property type="molecule type" value="Genomic_DNA"/>
</dbReference>
<name>A0ABR0KED8_9EURO</name>
<dbReference type="PANTHER" id="PTHR46825:SF12">
    <property type="entry name" value="PENICILLIN-BINDING PROTEIN 4"/>
    <property type="match status" value="1"/>
</dbReference>
<comment type="similarity">
    <text evidence="1">Belongs to the peptidase S12 family.</text>
</comment>